<evidence type="ECO:0000256" key="9">
    <source>
        <dbReference type="ARBA" id="ARBA00031029"/>
    </source>
</evidence>
<accession>A0ABR2N495</accession>
<keyword evidence="7 11" id="KW-1133">Transmembrane helix</keyword>
<evidence type="ECO:0000256" key="6">
    <source>
        <dbReference type="ARBA" id="ARBA00022692"/>
    </source>
</evidence>
<feature type="transmembrane region" description="Helical" evidence="11">
    <location>
        <begin position="186"/>
        <end position="205"/>
    </location>
</feature>
<comment type="catalytic activity">
    <reaction evidence="10">
        <text>a ubiquinone + NADH + 5 H(+)(in) = a ubiquinol + NAD(+) + 4 H(+)(out)</text>
        <dbReference type="Rhea" id="RHEA:29091"/>
        <dbReference type="Rhea" id="RHEA-COMP:9565"/>
        <dbReference type="Rhea" id="RHEA-COMP:9566"/>
        <dbReference type="ChEBI" id="CHEBI:15378"/>
        <dbReference type="ChEBI" id="CHEBI:16389"/>
        <dbReference type="ChEBI" id="CHEBI:17976"/>
        <dbReference type="ChEBI" id="CHEBI:57540"/>
        <dbReference type="ChEBI" id="CHEBI:57945"/>
        <dbReference type="EC" id="7.1.1.2"/>
    </reaction>
</comment>
<evidence type="ECO:0000256" key="1">
    <source>
        <dbReference type="ARBA" id="ARBA00003257"/>
    </source>
</evidence>
<evidence type="ECO:0000313" key="12">
    <source>
        <dbReference type="EMBL" id="KAK8970958.1"/>
    </source>
</evidence>
<evidence type="ECO:0000256" key="7">
    <source>
        <dbReference type="ARBA" id="ARBA00022989"/>
    </source>
</evidence>
<evidence type="ECO:0000256" key="5">
    <source>
        <dbReference type="ARBA" id="ARBA00022448"/>
    </source>
</evidence>
<evidence type="ECO:0000256" key="10">
    <source>
        <dbReference type="ARBA" id="ARBA00049551"/>
    </source>
</evidence>
<evidence type="ECO:0000256" key="4">
    <source>
        <dbReference type="ARBA" id="ARBA00021007"/>
    </source>
</evidence>
<gene>
    <name evidence="12" type="primary">ND3</name>
    <name evidence="12" type="ORF">KSP40_PGU003346</name>
</gene>
<dbReference type="InterPro" id="IPR038430">
    <property type="entry name" value="NDAH_ubi_oxred_su3_sf"/>
</dbReference>
<comment type="subcellular location">
    <subcellularLocation>
        <location evidence="2">Membrane</location>
    </subcellularLocation>
</comment>
<proteinExistence type="inferred from homology"/>
<comment type="caution">
    <text evidence="12">The sequence shown here is derived from an EMBL/GenBank/DDBJ whole genome shotgun (WGS) entry which is preliminary data.</text>
</comment>
<dbReference type="Proteomes" id="UP001412067">
    <property type="component" value="Unassembled WGS sequence"/>
</dbReference>
<dbReference type="EMBL" id="JBBWWR010000001">
    <property type="protein sequence ID" value="KAK8970958.1"/>
    <property type="molecule type" value="Genomic_DNA"/>
</dbReference>
<dbReference type="InterPro" id="IPR000440">
    <property type="entry name" value="NADH_UbQ/plastoQ_OxRdtase_su3"/>
</dbReference>
<keyword evidence="8 11" id="KW-0472">Membrane</keyword>
<keyword evidence="5" id="KW-0813">Transport</keyword>
<comment type="similarity">
    <text evidence="3">Belongs to the complex I subunit 3 family.</text>
</comment>
<dbReference type="PANTHER" id="PTHR11058">
    <property type="entry name" value="NADH-UBIQUINONE OXIDOREDUCTASE CHAIN 3"/>
    <property type="match status" value="1"/>
</dbReference>
<comment type="function">
    <text evidence="1">Core subunit of the mitochondrial membrane respiratory chain NADH dehydrogenase (Complex I) that is believed to belong to the minimal assembly required for catalysis. Complex I functions in the transfer of electrons from NADH to the respiratory chain. The immediate electron acceptor for the enzyme is believed to be ubiquinone.</text>
</comment>
<dbReference type="Pfam" id="PF00507">
    <property type="entry name" value="Oxidored_q4"/>
    <property type="match status" value="1"/>
</dbReference>
<evidence type="ECO:0000256" key="11">
    <source>
        <dbReference type="SAM" id="Phobius"/>
    </source>
</evidence>
<dbReference type="PANTHER" id="PTHR11058:SF19">
    <property type="entry name" value="NADH-UBIQUINONE OXIDOREDUCTASE CHAIN 3"/>
    <property type="match status" value="1"/>
</dbReference>
<evidence type="ECO:0000256" key="2">
    <source>
        <dbReference type="ARBA" id="ARBA00004370"/>
    </source>
</evidence>
<sequence>MLYGLMRRSLAAAGSEFVTCYRVTWRQVAFCWVNWGQAACFLEEASPPTQGGLKLSLRHPVQTNDEMACFCWKRVLHLLLVDCTSFIGGPRPSPPPSGEQGLSPPTAGRLSLLVSLIQLDLPFPFASNSLTYPEKLSAHECGSDPSGDAKIHFDIRFYPLYILFIFPNPEVTFSSPWEVPPNKIDLFGSLSMMAFFLILMIGSLYKWKSGATDHE</sequence>
<dbReference type="Gene3D" id="1.20.58.1610">
    <property type="entry name" value="NADH:ubiquinone/plastoquinone oxidoreductase, chain 3"/>
    <property type="match status" value="1"/>
</dbReference>
<organism evidence="12 13">
    <name type="scientific">Platanthera guangdongensis</name>
    <dbReference type="NCBI Taxonomy" id="2320717"/>
    <lineage>
        <taxon>Eukaryota</taxon>
        <taxon>Viridiplantae</taxon>
        <taxon>Streptophyta</taxon>
        <taxon>Embryophyta</taxon>
        <taxon>Tracheophyta</taxon>
        <taxon>Spermatophyta</taxon>
        <taxon>Magnoliopsida</taxon>
        <taxon>Liliopsida</taxon>
        <taxon>Asparagales</taxon>
        <taxon>Orchidaceae</taxon>
        <taxon>Orchidoideae</taxon>
        <taxon>Orchideae</taxon>
        <taxon>Orchidinae</taxon>
        <taxon>Platanthera</taxon>
    </lineage>
</organism>
<keyword evidence="6 11" id="KW-0812">Transmembrane</keyword>
<evidence type="ECO:0000313" key="13">
    <source>
        <dbReference type="Proteomes" id="UP001412067"/>
    </source>
</evidence>
<evidence type="ECO:0000256" key="8">
    <source>
        <dbReference type="ARBA" id="ARBA00023136"/>
    </source>
</evidence>
<reference evidence="12 13" key="1">
    <citation type="journal article" date="2022" name="Nat. Plants">
        <title>Genomes of leafy and leafless Platanthera orchids illuminate the evolution of mycoheterotrophy.</title>
        <authorList>
            <person name="Li M.H."/>
            <person name="Liu K.W."/>
            <person name="Li Z."/>
            <person name="Lu H.C."/>
            <person name="Ye Q.L."/>
            <person name="Zhang D."/>
            <person name="Wang J.Y."/>
            <person name="Li Y.F."/>
            <person name="Zhong Z.M."/>
            <person name="Liu X."/>
            <person name="Yu X."/>
            <person name="Liu D.K."/>
            <person name="Tu X.D."/>
            <person name="Liu B."/>
            <person name="Hao Y."/>
            <person name="Liao X.Y."/>
            <person name="Jiang Y.T."/>
            <person name="Sun W.H."/>
            <person name="Chen J."/>
            <person name="Chen Y.Q."/>
            <person name="Ai Y."/>
            <person name="Zhai J.W."/>
            <person name="Wu S.S."/>
            <person name="Zhou Z."/>
            <person name="Hsiao Y.Y."/>
            <person name="Wu W.L."/>
            <person name="Chen Y.Y."/>
            <person name="Lin Y.F."/>
            <person name="Hsu J.L."/>
            <person name="Li C.Y."/>
            <person name="Wang Z.W."/>
            <person name="Zhao X."/>
            <person name="Zhong W.Y."/>
            <person name="Ma X.K."/>
            <person name="Ma L."/>
            <person name="Huang J."/>
            <person name="Chen G.Z."/>
            <person name="Huang M.Z."/>
            <person name="Huang L."/>
            <person name="Peng D.H."/>
            <person name="Luo Y.B."/>
            <person name="Zou S.Q."/>
            <person name="Chen S.P."/>
            <person name="Lan S."/>
            <person name="Tsai W.C."/>
            <person name="Van de Peer Y."/>
            <person name="Liu Z.J."/>
        </authorList>
    </citation>
    <scope>NUCLEOTIDE SEQUENCE [LARGE SCALE GENOMIC DNA]</scope>
    <source>
        <tissue evidence="12">Flower</tissue>
    </source>
</reference>
<keyword evidence="13" id="KW-1185">Reference proteome</keyword>
<evidence type="ECO:0000256" key="3">
    <source>
        <dbReference type="ARBA" id="ARBA00008472"/>
    </source>
</evidence>
<name>A0ABR2N495_9ASPA</name>
<protein>
    <recommendedName>
        <fullName evidence="4">NADH-ubiquinone oxidoreductase chain 3</fullName>
    </recommendedName>
    <alternativeName>
        <fullName evidence="9">NADH dehydrogenase subunit 3</fullName>
    </alternativeName>
</protein>